<organism evidence="7 8">
    <name type="scientific">Clunio marinus</name>
    <dbReference type="NCBI Taxonomy" id="568069"/>
    <lineage>
        <taxon>Eukaryota</taxon>
        <taxon>Metazoa</taxon>
        <taxon>Ecdysozoa</taxon>
        <taxon>Arthropoda</taxon>
        <taxon>Hexapoda</taxon>
        <taxon>Insecta</taxon>
        <taxon>Pterygota</taxon>
        <taxon>Neoptera</taxon>
        <taxon>Endopterygota</taxon>
        <taxon>Diptera</taxon>
        <taxon>Nematocera</taxon>
        <taxon>Chironomoidea</taxon>
        <taxon>Chironomidae</taxon>
        <taxon>Clunio</taxon>
    </lineage>
</organism>
<evidence type="ECO:0000256" key="1">
    <source>
        <dbReference type="ARBA" id="ARBA00001917"/>
    </source>
</evidence>
<protein>
    <submittedName>
        <fullName evidence="7">CLUMA_CG019118, isoform A</fullName>
    </submittedName>
</protein>
<keyword evidence="2" id="KW-0285">Flavoprotein</keyword>
<dbReference type="Gene3D" id="3.20.20.70">
    <property type="entry name" value="Aldolase class I"/>
    <property type="match status" value="1"/>
</dbReference>
<evidence type="ECO:0000313" key="8">
    <source>
        <dbReference type="Proteomes" id="UP000183832"/>
    </source>
</evidence>
<evidence type="ECO:0000259" key="6">
    <source>
        <dbReference type="Pfam" id="PF01207"/>
    </source>
</evidence>
<dbReference type="CDD" id="cd02801">
    <property type="entry name" value="DUS_like_FMN"/>
    <property type="match status" value="1"/>
</dbReference>
<dbReference type="PANTHER" id="PTHR11082:SF31">
    <property type="entry name" value="TRNA-DIHYDROURIDINE(20A_20B) SYNTHASE [NAD(P)+]-LIKE"/>
    <property type="match status" value="1"/>
</dbReference>
<dbReference type="GO" id="GO:0050660">
    <property type="term" value="F:flavin adenine dinucleotide binding"/>
    <property type="evidence" value="ECO:0007669"/>
    <property type="project" value="InterPro"/>
</dbReference>
<feature type="domain" description="DUS-like FMN-binding" evidence="6">
    <location>
        <begin position="25"/>
        <end position="288"/>
    </location>
</feature>
<dbReference type="PROSITE" id="PS01136">
    <property type="entry name" value="UPF0034"/>
    <property type="match status" value="1"/>
</dbReference>
<dbReference type="GO" id="GO:0017150">
    <property type="term" value="F:tRNA dihydrouridine synthase activity"/>
    <property type="evidence" value="ECO:0007669"/>
    <property type="project" value="InterPro"/>
</dbReference>
<dbReference type="InterPro" id="IPR018517">
    <property type="entry name" value="tRNA_hU_synthase_CS"/>
</dbReference>
<dbReference type="OrthoDB" id="9977870at2759"/>
<evidence type="ECO:0000256" key="4">
    <source>
        <dbReference type="ARBA" id="ARBA00022694"/>
    </source>
</evidence>
<dbReference type="Pfam" id="PF01207">
    <property type="entry name" value="Dus"/>
    <property type="match status" value="1"/>
</dbReference>
<sequence>MIDKPKTCIEDLFKNPSNGQYLKVVAPMVRYSRLEFRSLVRRYDADLTFSPMTIANSFCRSERCRQHEFTTNIEDTPMIVQFAANCSTDFLHATEMIVRYADGVDLNCGCPQSWAMQDGYGSYLLRKPEIIEDMIKTVRRNIPSSFSVSIKIRLLNKDLSSTIDFCRKLETLNPTFITIHGRTPNEKSSAEFPVDIDALAEIKKSIKLPIIFNGDVSSITEADKFYNATKCDGMMSARAVLANPALFAGHQQTPLSCVQDWINIHNRQGDKMTFQNFHHHLVFMMENLLTKLERNKFNEFTKKHQCLEFLAEKFSITPQPIDYPNNFSCTYDDTNYKNLVNQKDFWTSNYSTESSHGKFFLNKLNKVRQDPDVDYLEFMDNKLFS</sequence>
<keyword evidence="8" id="KW-1185">Reference proteome</keyword>
<dbReference type="Proteomes" id="UP000183832">
    <property type="component" value="Unassembled WGS sequence"/>
</dbReference>
<keyword evidence="5" id="KW-0560">Oxidoreductase</keyword>
<dbReference type="InterPro" id="IPR013785">
    <property type="entry name" value="Aldolase_TIM"/>
</dbReference>
<dbReference type="PANTHER" id="PTHR11082">
    <property type="entry name" value="TRNA-DIHYDROURIDINE SYNTHASE"/>
    <property type="match status" value="1"/>
</dbReference>
<name>A0A1J1J092_9DIPT</name>
<accession>A0A1J1J092</accession>
<dbReference type="AlphaFoldDB" id="A0A1J1J092"/>
<comment type="cofactor">
    <cofactor evidence="1">
        <name>FMN</name>
        <dbReference type="ChEBI" id="CHEBI:58210"/>
    </cofactor>
</comment>
<dbReference type="SUPFAM" id="SSF51395">
    <property type="entry name" value="FMN-linked oxidoreductases"/>
    <property type="match status" value="1"/>
</dbReference>
<dbReference type="EMBL" id="CVRI01000066">
    <property type="protein sequence ID" value="CRL05939.1"/>
    <property type="molecule type" value="Genomic_DNA"/>
</dbReference>
<reference evidence="7 8" key="1">
    <citation type="submission" date="2015-04" db="EMBL/GenBank/DDBJ databases">
        <authorList>
            <person name="Syromyatnikov M.Y."/>
            <person name="Popov V.N."/>
        </authorList>
    </citation>
    <scope>NUCLEOTIDE SEQUENCE [LARGE SCALE GENOMIC DNA]</scope>
</reference>
<evidence type="ECO:0000256" key="3">
    <source>
        <dbReference type="ARBA" id="ARBA00022643"/>
    </source>
</evidence>
<evidence type="ECO:0000256" key="2">
    <source>
        <dbReference type="ARBA" id="ARBA00022630"/>
    </source>
</evidence>
<dbReference type="InterPro" id="IPR035587">
    <property type="entry name" value="DUS-like_FMN-bd"/>
</dbReference>
<dbReference type="STRING" id="568069.A0A1J1J092"/>
<keyword evidence="3" id="KW-0288">FMN</keyword>
<proteinExistence type="predicted"/>
<gene>
    <name evidence="7" type="primary">20b) synthase [NAD(P) ]-like</name>
    <name evidence="7" type="ORF">CLUMA_CG019118</name>
</gene>
<evidence type="ECO:0000313" key="7">
    <source>
        <dbReference type="EMBL" id="CRL05939.1"/>
    </source>
</evidence>
<evidence type="ECO:0000256" key="5">
    <source>
        <dbReference type="ARBA" id="ARBA00023002"/>
    </source>
</evidence>
<keyword evidence="4" id="KW-0819">tRNA processing</keyword>